<organism evidence="2 3">
    <name type="scientific">Desulfobulbus oralis</name>
    <dbReference type="NCBI Taxonomy" id="1986146"/>
    <lineage>
        <taxon>Bacteria</taxon>
        <taxon>Pseudomonadati</taxon>
        <taxon>Thermodesulfobacteriota</taxon>
        <taxon>Desulfobulbia</taxon>
        <taxon>Desulfobulbales</taxon>
        <taxon>Desulfobulbaceae</taxon>
        <taxon>Desulfobulbus</taxon>
    </lineage>
</organism>
<dbReference type="Pfam" id="PF12476">
    <property type="entry name" value="DUF3696"/>
    <property type="match status" value="1"/>
</dbReference>
<dbReference type="Proteomes" id="UP000239867">
    <property type="component" value="Chromosome"/>
</dbReference>
<reference evidence="2" key="2">
    <citation type="journal article" date="2018" name="MBio">
        <title>Insights into the evolution of host association through the isolation and characterization of a novel human periodontal pathobiont, Desulfobulbus oralis.</title>
        <authorList>
            <person name="Cross K.L."/>
            <person name="Chirania P."/>
            <person name="Xiong W."/>
            <person name="Beall C.J."/>
            <person name="Elkins J.G."/>
            <person name="Giannone R.J."/>
            <person name="Griffen A.L."/>
            <person name="Guss A.M."/>
            <person name="Hettich R.L."/>
            <person name="Joshi S.S."/>
            <person name="Mokrzan E.M."/>
            <person name="Martin R.K."/>
            <person name="Zhulin I.B."/>
            <person name="Leys E.J."/>
            <person name="Podar M."/>
        </authorList>
    </citation>
    <scope>NUCLEOTIDE SEQUENCE [LARGE SCALE GENOMIC DNA]</scope>
    <source>
        <strain evidence="2">ORNL</strain>
    </source>
</reference>
<feature type="domain" description="DUF3696" evidence="1">
    <location>
        <begin position="22"/>
        <end position="68"/>
    </location>
</feature>
<protein>
    <recommendedName>
        <fullName evidence="1">DUF3696 domain-containing protein</fullName>
    </recommendedName>
</protein>
<proteinExistence type="predicted"/>
<evidence type="ECO:0000313" key="2">
    <source>
        <dbReference type="EMBL" id="AVD71195.1"/>
    </source>
</evidence>
<evidence type="ECO:0000259" key="1">
    <source>
        <dbReference type="Pfam" id="PF12476"/>
    </source>
</evidence>
<sequence>METHSEHFLRRLQRRIAEDSVPRENVSAYFANIVKTPATLEPLQIDIGGNIQNWPENFFGDEMDDIIKQAEAAMKKRMQKTEKPEASE</sequence>
<dbReference type="InterPro" id="IPR022532">
    <property type="entry name" value="DUF3696"/>
</dbReference>
<accession>A0A2L1GND2</accession>
<evidence type="ECO:0000313" key="3">
    <source>
        <dbReference type="Proteomes" id="UP000239867"/>
    </source>
</evidence>
<keyword evidence="3" id="KW-1185">Reference proteome</keyword>
<name>A0A2L1GND2_9BACT</name>
<reference evidence="2" key="1">
    <citation type="submission" date="2017-05" db="EMBL/GenBank/DDBJ databases">
        <authorList>
            <person name="Song R."/>
            <person name="Chenine A.L."/>
            <person name="Ruprecht R.M."/>
        </authorList>
    </citation>
    <scope>NUCLEOTIDE SEQUENCE</scope>
    <source>
        <strain evidence="2">ORNL</strain>
    </source>
</reference>
<gene>
    <name evidence="2" type="ORF">CAY53_06615</name>
</gene>
<dbReference type="KEGG" id="deo:CAY53_06615"/>
<dbReference type="AlphaFoldDB" id="A0A2L1GND2"/>
<dbReference type="EMBL" id="CP021255">
    <property type="protein sequence ID" value="AVD71195.1"/>
    <property type="molecule type" value="Genomic_DNA"/>
</dbReference>